<feature type="region of interest" description="Disordered" evidence="7">
    <location>
        <begin position="483"/>
        <end position="784"/>
    </location>
</feature>
<dbReference type="Gene3D" id="3.30.40.10">
    <property type="entry name" value="Zinc/RING finger domain, C3HC4 (zinc finger)"/>
    <property type="match status" value="1"/>
</dbReference>
<dbReference type="PANTHER" id="PTHR33304">
    <property type="match status" value="1"/>
</dbReference>
<name>W1PNM7_AMBTC</name>
<keyword evidence="11" id="KW-1185">Reference proteome</keyword>
<dbReference type="Pfam" id="PF00628">
    <property type="entry name" value="PHD"/>
    <property type="match status" value="1"/>
</dbReference>
<dbReference type="GO" id="GO:0003676">
    <property type="term" value="F:nucleic acid binding"/>
    <property type="evidence" value="ECO:0007669"/>
    <property type="project" value="InterPro"/>
</dbReference>
<dbReference type="SMART" id="SM00249">
    <property type="entry name" value="PHD"/>
    <property type="match status" value="1"/>
</dbReference>
<keyword evidence="5" id="KW-0804">Transcription</keyword>
<feature type="region of interest" description="Disordered" evidence="7">
    <location>
        <begin position="1459"/>
        <end position="1484"/>
    </location>
</feature>
<feature type="compositionally biased region" description="Basic and acidic residues" evidence="7">
    <location>
        <begin position="895"/>
        <end position="906"/>
    </location>
</feature>
<accession>W1PNM7</accession>
<dbReference type="OrthoDB" id="787137at2759"/>
<evidence type="ECO:0000256" key="6">
    <source>
        <dbReference type="PROSITE-ProRule" id="PRU00047"/>
    </source>
</evidence>
<feature type="region of interest" description="Disordered" evidence="7">
    <location>
        <begin position="266"/>
        <end position="320"/>
    </location>
</feature>
<dbReference type="OMA" id="AGRDNME"/>
<dbReference type="Gene3D" id="4.10.60.10">
    <property type="entry name" value="Zinc finger, CCHC-type"/>
    <property type="match status" value="1"/>
</dbReference>
<evidence type="ECO:0000256" key="5">
    <source>
        <dbReference type="ARBA" id="ARBA00023163"/>
    </source>
</evidence>
<feature type="compositionally biased region" description="Polar residues" evidence="7">
    <location>
        <begin position="952"/>
        <end position="978"/>
    </location>
</feature>
<proteinExistence type="predicted"/>
<evidence type="ECO:0000256" key="3">
    <source>
        <dbReference type="ARBA" id="ARBA00022833"/>
    </source>
</evidence>
<feature type="region of interest" description="Disordered" evidence="7">
    <location>
        <begin position="1540"/>
        <end position="1559"/>
    </location>
</feature>
<reference evidence="11" key="1">
    <citation type="journal article" date="2013" name="Science">
        <title>The Amborella genome and the evolution of flowering plants.</title>
        <authorList>
            <consortium name="Amborella Genome Project"/>
        </authorList>
    </citation>
    <scope>NUCLEOTIDE SEQUENCE [LARGE SCALE GENOMIC DNA]</scope>
</reference>
<feature type="compositionally biased region" description="Low complexity" evidence="7">
    <location>
        <begin position="122"/>
        <end position="138"/>
    </location>
</feature>
<dbReference type="InterPro" id="IPR001965">
    <property type="entry name" value="Znf_PHD"/>
</dbReference>
<feature type="compositionally biased region" description="Polar residues" evidence="7">
    <location>
        <begin position="1234"/>
        <end position="1247"/>
    </location>
</feature>
<dbReference type="InterPro" id="IPR049914">
    <property type="entry name" value="PHD1-3/5-6"/>
</dbReference>
<feature type="compositionally biased region" description="Polar residues" evidence="7">
    <location>
        <begin position="918"/>
        <end position="944"/>
    </location>
</feature>
<dbReference type="PROSITE" id="PS50158">
    <property type="entry name" value="ZF_CCHC"/>
    <property type="match status" value="1"/>
</dbReference>
<feature type="compositionally biased region" description="Polar residues" evidence="7">
    <location>
        <begin position="393"/>
        <end position="410"/>
    </location>
</feature>
<keyword evidence="1" id="KW-0479">Metal-binding</keyword>
<feature type="compositionally biased region" description="Basic and acidic residues" evidence="7">
    <location>
        <begin position="1378"/>
        <end position="1391"/>
    </location>
</feature>
<dbReference type="HOGENOM" id="CLU_005058_0_0_1"/>
<feature type="domain" description="CCHC-type" evidence="9">
    <location>
        <begin position="861"/>
        <end position="877"/>
    </location>
</feature>
<sequence length="1575" mass="169986">MVRRNERSIKELYGLLPVISKPKITPVLQGNYRMQGPVDDSGSEIEANTVGAEAEEKKLVKHSLTDDTMHPSSLTPPVADKELKTEDISSDELYSGKAVRRHHVTGNNTFSLPKSRASNDGSETSNLASASSSHDSISQNGESKATVHRVDASVYNLADSGTKLPSCDRQAKENHLKEFTQNVDVSDANPLITNGSNNCAGPLPSKGNSQVDQTVDKPNNIVLEDASISSHPPVTCDIGSFTTDPCEQVSECLLRKPKDLKLPVSDINASKGSCSPSKVVPSSSSHSTDSAICSSGSKDSGENSSSQHKRGPSERSSLLLETSNVVAGGTNDKDGGIRGNSSSVATMKIHPCLDNEHDLGSELGPCAGSDSKEPQTKKTCLVQDEQVEKSSTSYEISNTKEAPQVSQPVSESEHSGSDLVEDDVKVCDICGDTGREDLLAICSRCSDGAEHTYCMQIMLDKLPEGEWLCEECKLKEQAENKKPNKIGTLLPTPKPVYSNEKSQNSRDPTSSKPSSKLNIKVPDQDTSKSSKLVPSPSLSSKRPSENSDTSSLSKRQALEGPSSGQRVSGLSKKPMLSRDGSSKNLEMGKTKPTHLLNSSGSQLGRSSQDNGKSHSPSGLNPSSPKVQSRLHSSRSKFTSLSRLPRDALRSNIGGIVSPGVHSSLVSKSPILSKSPDVKSSSLQSLKPKPKVKPVSVETPGKQVMTRDVSGNHSKKEEANKTLSKSASFKSGTNPNSSKIHAQAQSSSRADESRGTKLGKEGSFKRINSFKSNGSSNASISAGDKLSRPRVDLKNTSNSAVISLPPNSLNGSDLRSAESDEKSTTSTDVTVPVAGKGLEIATGSAGKGENGPTPSPSSNNIRCYKCKEMGHRALFCPENNRDGVNHSPNPPLSTLAEKKSKEIDGKGTSKWKHVVETAMSKQPKASENSRLPSRSQELSNPSNEGNNKDARSNSKPVNISGRTNFISPSEGTRDTQGILSSVPDHTKQNVPHYMDIPGTVPRVTAIPHGKSDGGQLSGLTILGKILAIPEHDYIWQGRFEVERGGRFSTSYDGIQAHVSSCASPKVLETVDQLPLRFKLEEVPRMSSWPAQFEEIHPTDDTIALYFFAKDVESYEKHYLKLLETMIKNDFALRGNIKGVELLIFTSNHLIEKSQRWNRLYFLWGVFRERKATCSESLDSSQRILAETDNSKVISSDNKASFQVLPSTLASDSEVPLSQRSSSCGQMDSERVSMGIPSSPQQRDAKFSSAQACSIDINSSVIENPDESTVDETLPSHGHSSTSIQKTQPLRSELADYSMTPFGMSPTQLGPEGKRINTSLKEAYKDPESIKETRSHLCFQANVVQNGPVIGQAKPPMSGDILKPVNFPLGSCQGPVMDEDSGHGSRPDRKRPFPEAPFEASNENSDCKRLRTSYSDLYPGDKIGNPGFLNVEEPRQEYDYNYGETTERFFFPVDPGQVRECSTSGSNSWPLSMREDEGLPPDSDAPDLELALGAEKKPSNEGLWPLISRSPEKKIAPGKGPLMAEGEEDIASLSLSLSCPCSGEEKTTKPSSQTHQLLPERPRVNTSLLLFGGCSDT</sequence>
<dbReference type="SUPFAM" id="SSF57903">
    <property type="entry name" value="FYVE/PHD zinc finger"/>
    <property type="match status" value="1"/>
</dbReference>
<feature type="compositionally biased region" description="Polar residues" evidence="7">
    <location>
        <begin position="1211"/>
        <end position="1224"/>
    </location>
</feature>
<evidence type="ECO:0000313" key="10">
    <source>
        <dbReference type="EMBL" id="ERN09321.1"/>
    </source>
</evidence>
<feature type="region of interest" description="Disordered" evidence="7">
    <location>
        <begin position="1370"/>
        <end position="1404"/>
    </location>
</feature>
<feature type="compositionally biased region" description="Polar residues" evidence="7">
    <location>
        <begin position="796"/>
        <end position="812"/>
    </location>
</feature>
<evidence type="ECO:0000256" key="7">
    <source>
        <dbReference type="SAM" id="MobiDB-lite"/>
    </source>
</evidence>
<feature type="region of interest" description="Disordered" evidence="7">
    <location>
        <begin position="796"/>
        <end position="827"/>
    </location>
</feature>
<feature type="region of interest" description="Disordered" evidence="7">
    <location>
        <begin position="839"/>
        <end position="858"/>
    </location>
</feature>
<feature type="compositionally biased region" description="Low complexity" evidence="7">
    <location>
        <begin position="270"/>
        <end position="306"/>
    </location>
</feature>
<evidence type="ECO:0000256" key="2">
    <source>
        <dbReference type="ARBA" id="ARBA00022771"/>
    </source>
</evidence>
<evidence type="ECO:0000313" key="11">
    <source>
        <dbReference type="Proteomes" id="UP000017836"/>
    </source>
</evidence>
<dbReference type="SUPFAM" id="SSF57756">
    <property type="entry name" value="Retrovirus zinc finger-like domains"/>
    <property type="match status" value="1"/>
</dbReference>
<feature type="compositionally biased region" description="Low complexity" evidence="7">
    <location>
        <begin position="677"/>
        <end position="696"/>
    </location>
</feature>
<feature type="region of interest" description="Disordered" evidence="7">
    <location>
        <begin position="1263"/>
        <end position="1287"/>
    </location>
</feature>
<dbReference type="InterPro" id="IPR036875">
    <property type="entry name" value="Znf_CCHC_sf"/>
</dbReference>
<evidence type="ECO:0000259" key="8">
    <source>
        <dbReference type="PROSITE" id="PS50016"/>
    </source>
</evidence>
<dbReference type="InterPro" id="IPR011011">
    <property type="entry name" value="Znf_FYVE_PHD"/>
</dbReference>
<keyword evidence="2 6" id="KW-0863">Zinc-finger</keyword>
<dbReference type="Proteomes" id="UP000017836">
    <property type="component" value="Unassembled WGS sequence"/>
</dbReference>
<feature type="region of interest" description="Disordered" evidence="7">
    <location>
        <begin position="393"/>
        <end position="417"/>
    </location>
</feature>
<feature type="region of interest" description="Disordered" evidence="7">
    <location>
        <begin position="62"/>
        <end position="91"/>
    </location>
</feature>
<keyword evidence="4" id="KW-0805">Transcription regulation</keyword>
<dbReference type="KEGG" id="atr:18437469"/>
<dbReference type="GO" id="GO:0140566">
    <property type="term" value="F:histone reader activity"/>
    <property type="evidence" value="ECO:0007669"/>
    <property type="project" value="InterPro"/>
</dbReference>
<evidence type="ECO:0008006" key="12">
    <source>
        <dbReference type="Google" id="ProtNLM"/>
    </source>
</evidence>
<protein>
    <recommendedName>
        <fullName evidence="12">PHD-type domain-containing protein</fullName>
    </recommendedName>
</protein>
<feature type="region of interest" description="Disordered" evidence="7">
    <location>
        <begin position="187"/>
        <end position="213"/>
    </location>
</feature>
<feature type="region of interest" description="Disordered" evidence="7">
    <location>
        <begin position="877"/>
        <end position="989"/>
    </location>
</feature>
<feature type="compositionally biased region" description="Basic and acidic residues" evidence="7">
    <location>
        <begin position="748"/>
        <end position="763"/>
    </location>
</feature>
<feature type="region of interest" description="Disordered" evidence="7">
    <location>
        <begin position="1211"/>
        <end position="1247"/>
    </location>
</feature>
<gene>
    <name evidence="10" type="ORF">AMTR_s00149p00102010</name>
</gene>
<feature type="domain" description="PHD-type" evidence="8">
    <location>
        <begin position="424"/>
        <end position="475"/>
    </location>
</feature>
<dbReference type="InterPro" id="IPR013083">
    <property type="entry name" value="Znf_RING/FYVE/PHD"/>
</dbReference>
<keyword evidence="3" id="KW-0862">Zinc</keyword>
<feature type="compositionally biased region" description="Polar residues" evidence="7">
    <location>
        <begin position="499"/>
        <end position="517"/>
    </location>
</feature>
<dbReference type="GO" id="GO:0034244">
    <property type="term" value="P:negative regulation of transcription elongation by RNA polymerase II"/>
    <property type="evidence" value="ECO:0007669"/>
    <property type="project" value="InterPro"/>
</dbReference>
<dbReference type="eggNOG" id="ENOG502QR3S">
    <property type="taxonomic scope" value="Eukaryota"/>
</dbReference>
<feature type="compositionally biased region" description="Low complexity" evidence="7">
    <location>
        <begin position="529"/>
        <end position="541"/>
    </location>
</feature>
<evidence type="ECO:0000256" key="4">
    <source>
        <dbReference type="ARBA" id="ARBA00023015"/>
    </source>
</evidence>
<dbReference type="Pfam" id="PF23121">
    <property type="entry name" value="SPOC_AIPP2"/>
    <property type="match status" value="1"/>
</dbReference>
<evidence type="ECO:0000259" key="9">
    <source>
        <dbReference type="PROSITE" id="PS50158"/>
    </source>
</evidence>
<feature type="compositionally biased region" description="Polar residues" evidence="7">
    <location>
        <begin position="1276"/>
        <end position="1287"/>
    </location>
</feature>
<dbReference type="PROSITE" id="PS50016">
    <property type="entry name" value="ZF_PHD_2"/>
    <property type="match status" value="1"/>
</dbReference>
<dbReference type="GO" id="GO:0008270">
    <property type="term" value="F:zinc ion binding"/>
    <property type="evidence" value="ECO:0007669"/>
    <property type="project" value="UniProtKB-KW"/>
</dbReference>
<dbReference type="EMBL" id="KI393016">
    <property type="protein sequence ID" value="ERN09321.1"/>
    <property type="molecule type" value="Genomic_DNA"/>
</dbReference>
<feature type="compositionally biased region" description="Polar residues" evidence="7">
    <location>
        <begin position="1459"/>
        <end position="1468"/>
    </location>
</feature>
<organism evidence="10 11">
    <name type="scientific">Amborella trichopoda</name>
    <dbReference type="NCBI Taxonomy" id="13333"/>
    <lineage>
        <taxon>Eukaryota</taxon>
        <taxon>Viridiplantae</taxon>
        <taxon>Streptophyta</taxon>
        <taxon>Embryophyta</taxon>
        <taxon>Tracheophyta</taxon>
        <taxon>Spermatophyta</taxon>
        <taxon>Magnoliopsida</taxon>
        <taxon>Amborellales</taxon>
        <taxon>Amborellaceae</taxon>
        <taxon>Amborella</taxon>
    </lineage>
</organism>
<feature type="compositionally biased region" description="Polar residues" evidence="7">
    <location>
        <begin position="595"/>
        <end position="641"/>
    </location>
</feature>
<dbReference type="SMART" id="SM00343">
    <property type="entry name" value="ZnF_C2HC"/>
    <property type="match status" value="1"/>
</dbReference>
<dbReference type="InterPro" id="IPR001878">
    <property type="entry name" value="Znf_CCHC"/>
</dbReference>
<evidence type="ECO:0000256" key="1">
    <source>
        <dbReference type="ARBA" id="ARBA00022723"/>
    </source>
</evidence>
<dbReference type="STRING" id="13333.W1PNM7"/>
<dbReference type="InterPro" id="IPR019787">
    <property type="entry name" value="Znf_PHD-finger"/>
</dbReference>
<dbReference type="InterPro" id="IPR056280">
    <property type="entry name" value="AIPP2-like_SPOC"/>
</dbReference>
<feature type="compositionally biased region" description="Polar residues" evidence="7">
    <location>
        <begin position="720"/>
        <end position="747"/>
    </location>
</feature>
<feature type="region of interest" description="Disordered" evidence="7">
    <location>
        <begin position="105"/>
        <end position="145"/>
    </location>
</feature>
<feature type="compositionally biased region" description="Low complexity" evidence="7">
    <location>
        <begin position="771"/>
        <end position="782"/>
    </location>
</feature>
<feature type="compositionally biased region" description="Polar residues" evidence="7">
    <location>
        <begin position="105"/>
        <end position="121"/>
    </location>
</feature>
<dbReference type="PANTHER" id="PTHR33304:SF9">
    <property type="entry name" value="RING_FYVE_PHD ZINC FINGER SUPERFAMILY PROTEIN"/>
    <property type="match status" value="1"/>
</dbReference>
<dbReference type="Gramene" id="ERN09321">
    <property type="protein sequence ID" value="ERN09321"/>
    <property type="gene ID" value="AMTR_s00149p00102010"/>
</dbReference>